<name>A0A0F9AR63_9ZZZZ</name>
<dbReference type="AlphaFoldDB" id="A0A0F9AR63"/>
<dbReference type="PANTHER" id="PTHR43393:SF3">
    <property type="entry name" value="LYSINE DECARBOXYLASE-LIKE PROTEIN"/>
    <property type="match status" value="1"/>
</dbReference>
<dbReference type="Gene3D" id="3.40.50.450">
    <property type="match status" value="1"/>
</dbReference>
<dbReference type="InterPro" id="IPR052341">
    <property type="entry name" value="LOG_family_nucleotidases"/>
</dbReference>
<dbReference type="InterPro" id="IPR041164">
    <property type="entry name" value="LDcluster4"/>
</dbReference>
<dbReference type="InterPro" id="IPR005268">
    <property type="entry name" value="CHP00725"/>
</dbReference>
<accession>A0A0F9AR63</accession>
<reference evidence="1" key="1">
    <citation type="journal article" date="2015" name="Nature">
        <title>Complex archaea that bridge the gap between prokaryotes and eukaryotes.</title>
        <authorList>
            <person name="Spang A."/>
            <person name="Saw J.H."/>
            <person name="Jorgensen S.L."/>
            <person name="Zaremba-Niedzwiedzka K."/>
            <person name="Martijn J."/>
            <person name="Lind A.E."/>
            <person name="van Eijk R."/>
            <person name="Schleper C."/>
            <person name="Guy L."/>
            <person name="Ettema T.J."/>
        </authorList>
    </citation>
    <scope>NUCLEOTIDE SEQUENCE</scope>
</reference>
<sequence length="165" mass="17597">MHSIGNVYVGVIGGRICSREIGKTAFETGRLIAEQGWILVCGGMGGVMEKACEGSFAKGGITLGILPGNCRKDGNPFLSYSIVTGLAEVRNSIVVKSCNGLIAISGSHGTLSEIAFANLYNIPVVGINTWELPASENQDRRLDIARAENPEAAIELLKGFFKRKR</sequence>
<dbReference type="PANTHER" id="PTHR43393">
    <property type="entry name" value="CYTOKININ RIBOSIDE 5'-MONOPHOSPHATE PHOSPHORIBOHYDROLASE"/>
    <property type="match status" value="1"/>
</dbReference>
<protein>
    <recommendedName>
        <fullName evidence="2">TIGR00725 family protein</fullName>
    </recommendedName>
</protein>
<dbReference type="GO" id="GO:0005829">
    <property type="term" value="C:cytosol"/>
    <property type="evidence" value="ECO:0007669"/>
    <property type="project" value="TreeGrafter"/>
</dbReference>
<comment type="caution">
    <text evidence="1">The sequence shown here is derived from an EMBL/GenBank/DDBJ whole genome shotgun (WGS) entry which is preliminary data.</text>
</comment>
<proteinExistence type="predicted"/>
<evidence type="ECO:0000313" key="1">
    <source>
        <dbReference type="EMBL" id="KKK74686.1"/>
    </source>
</evidence>
<organism evidence="1">
    <name type="scientific">marine sediment metagenome</name>
    <dbReference type="NCBI Taxonomy" id="412755"/>
    <lineage>
        <taxon>unclassified sequences</taxon>
        <taxon>metagenomes</taxon>
        <taxon>ecological metagenomes</taxon>
    </lineage>
</organism>
<evidence type="ECO:0008006" key="2">
    <source>
        <dbReference type="Google" id="ProtNLM"/>
    </source>
</evidence>
<gene>
    <name evidence="1" type="ORF">LCGC14_2881280</name>
</gene>
<dbReference type="Pfam" id="PF18306">
    <property type="entry name" value="LDcluster4"/>
    <property type="match status" value="1"/>
</dbReference>
<dbReference type="NCBIfam" id="TIGR00725">
    <property type="entry name" value="TIGR00725 family protein"/>
    <property type="match status" value="1"/>
</dbReference>
<dbReference type="SUPFAM" id="SSF102405">
    <property type="entry name" value="MCP/YpsA-like"/>
    <property type="match status" value="1"/>
</dbReference>
<dbReference type="EMBL" id="LAZR01056202">
    <property type="protein sequence ID" value="KKK74686.1"/>
    <property type="molecule type" value="Genomic_DNA"/>
</dbReference>